<evidence type="ECO:0000256" key="3">
    <source>
        <dbReference type="ARBA" id="ARBA00022525"/>
    </source>
</evidence>
<evidence type="ECO:0000313" key="10">
    <source>
        <dbReference type="Ensembl" id="ENSFHEP00000017500.1"/>
    </source>
</evidence>
<accession>A0A3Q2TM32</accession>
<keyword evidence="8" id="KW-0812">Transmembrane</keyword>
<reference evidence="10" key="2">
    <citation type="submission" date="2025-09" db="UniProtKB">
        <authorList>
            <consortium name="Ensembl"/>
        </authorList>
    </citation>
    <scope>IDENTIFICATION</scope>
</reference>
<dbReference type="InterPro" id="IPR039477">
    <property type="entry name" value="ILEI/PANDER_dom"/>
</dbReference>
<dbReference type="GO" id="GO:0005576">
    <property type="term" value="C:extracellular region"/>
    <property type="evidence" value="ECO:0007669"/>
    <property type="project" value="UniProtKB-SubCell"/>
</dbReference>
<evidence type="ECO:0000256" key="7">
    <source>
        <dbReference type="PROSITE-ProRule" id="PRU01375"/>
    </source>
</evidence>
<evidence type="ECO:0000313" key="11">
    <source>
        <dbReference type="Proteomes" id="UP000265000"/>
    </source>
</evidence>
<dbReference type="Ensembl" id="ENSFHET00000026205.1">
    <property type="protein sequence ID" value="ENSFHEP00000017500.1"/>
    <property type="gene ID" value="ENSFHEG00000019244.1"/>
</dbReference>
<comment type="subcellular location">
    <subcellularLocation>
        <location evidence="1">Secreted</location>
    </subcellularLocation>
</comment>
<dbReference type="PANTHER" id="PTHR14592">
    <property type="entry name" value="UNCHARACTERIZED FAM3"/>
    <property type="match status" value="1"/>
</dbReference>
<dbReference type="Proteomes" id="UP000265000">
    <property type="component" value="Unplaced"/>
</dbReference>
<keyword evidence="3" id="KW-0964">Secreted</keyword>
<dbReference type="CDD" id="cd13940">
    <property type="entry name" value="ILEI_FAM3C"/>
    <property type="match status" value="1"/>
</dbReference>
<evidence type="ECO:0000256" key="2">
    <source>
        <dbReference type="ARBA" id="ARBA00010905"/>
    </source>
</evidence>
<dbReference type="GeneTree" id="ENSGT00950000183004"/>
<name>A0A3Q2TM32_FUNHE</name>
<keyword evidence="4" id="KW-0732">Signal</keyword>
<evidence type="ECO:0000256" key="1">
    <source>
        <dbReference type="ARBA" id="ARBA00004613"/>
    </source>
</evidence>
<organism evidence="10 11">
    <name type="scientific">Fundulus heteroclitus</name>
    <name type="common">Killifish</name>
    <name type="synonym">Mummichog</name>
    <dbReference type="NCBI Taxonomy" id="8078"/>
    <lineage>
        <taxon>Eukaryota</taxon>
        <taxon>Metazoa</taxon>
        <taxon>Chordata</taxon>
        <taxon>Craniata</taxon>
        <taxon>Vertebrata</taxon>
        <taxon>Euteleostomi</taxon>
        <taxon>Actinopterygii</taxon>
        <taxon>Neopterygii</taxon>
        <taxon>Teleostei</taxon>
        <taxon>Neoteleostei</taxon>
        <taxon>Acanthomorphata</taxon>
        <taxon>Ovalentaria</taxon>
        <taxon>Atherinomorphae</taxon>
        <taxon>Cyprinodontiformes</taxon>
        <taxon>Fundulidae</taxon>
        <taxon>Fundulus</taxon>
    </lineage>
</organism>
<keyword evidence="5 7" id="KW-0430">Lectin</keyword>
<dbReference type="GO" id="GO:0030246">
    <property type="term" value="F:carbohydrate binding"/>
    <property type="evidence" value="ECO:0007669"/>
    <property type="project" value="UniProtKB-UniRule"/>
</dbReference>
<evidence type="ECO:0000256" key="5">
    <source>
        <dbReference type="ARBA" id="ARBA00022734"/>
    </source>
</evidence>
<dbReference type="AlphaFoldDB" id="A0A3Q2TM32"/>
<evidence type="ECO:0000256" key="8">
    <source>
        <dbReference type="SAM" id="Phobius"/>
    </source>
</evidence>
<keyword evidence="8" id="KW-0472">Membrane</keyword>
<proteinExistence type="inferred from homology"/>
<evidence type="ECO:0000256" key="6">
    <source>
        <dbReference type="ARBA" id="ARBA00023157"/>
    </source>
</evidence>
<dbReference type="InterPro" id="IPR039475">
    <property type="entry name" value="ILEI_FAM3C"/>
</dbReference>
<feature type="transmembrane region" description="Helical" evidence="8">
    <location>
        <begin position="58"/>
        <end position="80"/>
    </location>
</feature>
<dbReference type="PROSITE" id="PS52031">
    <property type="entry name" value="GG_LECTIN"/>
    <property type="match status" value="1"/>
</dbReference>
<sequence>MQLLIGCCQATGGGAGSTCLSWIPPENAQSGWQQDERNMFTFKVGKPNIGKQSNVIRWFLQALTLLILLVFILVVFLQLYSDPLKGITKKAPVSSHLATEHQEGPCLMKKVCPANQLGFLVQSGAANVVPPKICVNNKLVLGTVMNNAGDGINIVVVNGKTGETLKTDHFNMYSGKVEPLIEFLKGIETGSVVLMAVFDEGSRNLNDEARKLIADMGSSTIQSLGYRDNWVFVGGKGASEKSSFEQYVKSDESKNKYDNWPEMVEVEGCIPTYVE</sequence>
<comment type="similarity">
    <text evidence="2">Belongs to the FAM3 family.</text>
</comment>
<reference evidence="10" key="1">
    <citation type="submission" date="2025-08" db="UniProtKB">
        <authorList>
            <consortium name="Ensembl"/>
        </authorList>
    </citation>
    <scope>IDENTIFICATION</scope>
</reference>
<dbReference type="Pfam" id="PF15711">
    <property type="entry name" value="ILEI"/>
    <property type="match status" value="1"/>
</dbReference>
<evidence type="ECO:0000259" key="9">
    <source>
        <dbReference type="Pfam" id="PF15711"/>
    </source>
</evidence>
<keyword evidence="11" id="KW-1185">Reference proteome</keyword>
<protein>
    <submittedName>
        <fullName evidence="10">Protein FAM3C-like</fullName>
    </submittedName>
</protein>
<feature type="domain" description="ILEI/PANDER" evidence="9">
    <location>
        <begin position="150"/>
        <end position="238"/>
    </location>
</feature>
<keyword evidence="8" id="KW-1133">Transmembrane helix</keyword>
<keyword evidence="6" id="KW-1015">Disulfide bond</keyword>
<dbReference type="STRING" id="8078.ENSFHEP00000017500"/>
<dbReference type="InterPro" id="IPR039220">
    <property type="entry name" value="FAM3"/>
</dbReference>
<evidence type="ECO:0000256" key="4">
    <source>
        <dbReference type="ARBA" id="ARBA00022729"/>
    </source>
</evidence>